<feature type="compositionally biased region" description="Low complexity" evidence="1">
    <location>
        <begin position="396"/>
        <end position="406"/>
    </location>
</feature>
<feature type="chain" id="PRO_5045756355" evidence="2">
    <location>
        <begin position="23"/>
        <end position="417"/>
    </location>
</feature>
<evidence type="ECO:0000256" key="2">
    <source>
        <dbReference type="SAM" id="SignalP"/>
    </source>
</evidence>
<dbReference type="RefSeq" id="WP_206593292.1">
    <property type="nucleotide sequence ID" value="NZ_JAFKCS010000004.1"/>
</dbReference>
<dbReference type="EMBL" id="JAFKCS010000004">
    <property type="protein sequence ID" value="MBN7819468.1"/>
    <property type="molecule type" value="Genomic_DNA"/>
</dbReference>
<dbReference type="Proteomes" id="UP000663992">
    <property type="component" value="Unassembled WGS sequence"/>
</dbReference>
<evidence type="ECO:0000313" key="3">
    <source>
        <dbReference type="EMBL" id="MBN7819468.1"/>
    </source>
</evidence>
<comment type="caution">
    <text evidence="3">The sequence shown here is derived from an EMBL/GenBank/DDBJ whole genome shotgun (WGS) entry which is preliminary data.</text>
</comment>
<protein>
    <submittedName>
        <fullName evidence="3">Uncharacterized protein</fullName>
    </submittedName>
</protein>
<evidence type="ECO:0000256" key="1">
    <source>
        <dbReference type="SAM" id="MobiDB-lite"/>
    </source>
</evidence>
<proteinExistence type="predicted"/>
<gene>
    <name evidence="3" type="ORF">J0A65_06305</name>
</gene>
<keyword evidence="2" id="KW-0732">Signal</keyword>
<sequence length="417" mass="46734">MLLKPRLLMVGLLYLASHTSLADCVGGSFKDRKNAFQNAESFRQLNQPWLAIQSYKEAQGYICDKDSENIFQQAIRYAAQIGRMHGDIAKQQGNLLGGQGHPPGAFEWYELGGHFKDADNALIAAVKANPGELSTVDAALQHFSQRALPSFITNNQAQIKVTGAYQVNPDDLHLVRSVPITQLQALLKQTQEAVPETYLEQRLELEIKRDSLGRNIASAMQLNQQAASFEKKWRPDPLEQVDSLLSQGRDWLRLVNPIATQEQYTQQLQQQHIALAKRLLRFAQSHELLAAAVSHMHMADAQNMLESAKAIASAQGDKAMTQGMPQKAMQFYQISEEYDKENQASALLEQQAEQDAQQVEADMPDFAAMQELLNDPQAIQRLQQQTLEMQKQALELQKSLESQQQQDTDSLAKELGL</sequence>
<evidence type="ECO:0000313" key="4">
    <source>
        <dbReference type="Proteomes" id="UP000663992"/>
    </source>
</evidence>
<name>A0ABS3CQT6_9ALTE</name>
<keyword evidence="4" id="KW-1185">Reference proteome</keyword>
<accession>A0ABS3CQT6</accession>
<reference evidence="3 4" key="1">
    <citation type="submission" date="2021-03" db="EMBL/GenBank/DDBJ databases">
        <title>novel species isolated from a fishpond in China.</title>
        <authorList>
            <person name="Lu H."/>
            <person name="Cai Z."/>
        </authorList>
    </citation>
    <scope>NUCLEOTIDE SEQUENCE [LARGE SCALE GENOMIC DNA]</scope>
    <source>
        <strain evidence="3 4">Y57</strain>
    </source>
</reference>
<organism evidence="3 4">
    <name type="scientific">Bowmanella yangjiangensis</name>
    <dbReference type="NCBI Taxonomy" id="2811230"/>
    <lineage>
        <taxon>Bacteria</taxon>
        <taxon>Pseudomonadati</taxon>
        <taxon>Pseudomonadota</taxon>
        <taxon>Gammaproteobacteria</taxon>
        <taxon>Alteromonadales</taxon>
        <taxon>Alteromonadaceae</taxon>
        <taxon>Bowmanella</taxon>
    </lineage>
</organism>
<feature type="signal peptide" evidence="2">
    <location>
        <begin position="1"/>
        <end position="22"/>
    </location>
</feature>
<feature type="region of interest" description="Disordered" evidence="1">
    <location>
        <begin position="396"/>
        <end position="417"/>
    </location>
</feature>